<comment type="caution">
    <text evidence="8">The sequence shown here is derived from an EMBL/GenBank/DDBJ whole genome shotgun (WGS) entry which is preliminary data.</text>
</comment>
<evidence type="ECO:0000256" key="5">
    <source>
        <dbReference type="SAM" id="Coils"/>
    </source>
</evidence>
<dbReference type="RefSeq" id="WP_140590410.1">
    <property type="nucleotide sequence ID" value="NZ_VFRR01000037.1"/>
</dbReference>
<gene>
    <name evidence="8" type="ORF">FJM67_13870</name>
</gene>
<reference evidence="8 9" key="1">
    <citation type="submission" date="2019-06" db="EMBL/GenBank/DDBJ databases">
        <title>A novel bacterium of genus Marinomonas, isolated from coastal sand.</title>
        <authorList>
            <person name="Huang H."/>
            <person name="Mo K."/>
            <person name="Hu Y."/>
        </authorList>
    </citation>
    <scope>NUCLEOTIDE SEQUENCE [LARGE SCALE GENOMIC DNA]</scope>
    <source>
        <strain evidence="8 9">HB171799</strain>
    </source>
</reference>
<dbReference type="EMBL" id="VFRR01000037">
    <property type="protein sequence ID" value="TPE48019.1"/>
    <property type="molecule type" value="Genomic_DNA"/>
</dbReference>
<evidence type="ECO:0000256" key="2">
    <source>
        <dbReference type="ARBA" id="ARBA00022692"/>
    </source>
</evidence>
<accession>A0A501WEK8</accession>
<keyword evidence="9" id="KW-1185">Reference proteome</keyword>
<dbReference type="InterPro" id="IPR010445">
    <property type="entry name" value="LapA_dom"/>
</dbReference>
<keyword evidence="1" id="KW-1003">Cell membrane</keyword>
<keyword evidence="3 6" id="KW-1133">Transmembrane helix</keyword>
<dbReference type="Proteomes" id="UP000315901">
    <property type="component" value="Unassembled WGS sequence"/>
</dbReference>
<evidence type="ECO:0000256" key="4">
    <source>
        <dbReference type="ARBA" id="ARBA00023136"/>
    </source>
</evidence>
<dbReference type="OrthoDB" id="6106939at2"/>
<organism evidence="8 9">
    <name type="scientific">Maribrevibacterium harenarium</name>
    <dbReference type="NCBI Taxonomy" id="2589817"/>
    <lineage>
        <taxon>Bacteria</taxon>
        <taxon>Pseudomonadati</taxon>
        <taxon>Pseudomonadota</taxon>
        <taxon>Gammaproteobacteria</taxon>
        <taxon>Oceanospirillales</taxon>
        <taxon>Oceanospirillaceae</taxon>
        <taxon>Maribrevibacterium</taxon>
    </lineage>
</organism>
<name>A0A501WEK8_9GAMM</name>
<feature type="coiled-coil region" evidence="5">
    <location>
        <begin position="69"/>
        <end position="96"/>
    </location>
</feature>
<feature type="transmembrane region" description="Helical" evidence="6">
    <location>
        <begin position="49"/>
        <end position="72"/>
    </location>
</feature>
<evidence type="ECO:0000256" key="3">
    <source>
        <dbReference type="ARBA" id="ARBA00022989"/>
    </source>
</evidence>
<sequence>MFKWLKRILTLAFFAIFLLVGVFFAIRNPQLIQLDLVFWQTPELSVALYQLLAFACGAVVALLASSIVVTRLNQRAKRLAKRVEFQKQELDSLRKATLTNGLAKTE</sequence>
<evidence type="ECO:0000313" key="8">
    <source>
        <dbReference type="EMBL" id="TPE48019.1"/>
    </source>
</evidence>
<keyword evidence="5" id="KW-0175">Coiled coil</keyword>
<keyword evidence="4 6" id="KW-0472">Membrane</keyword>
<dbReference type="GO" id="GO:0005886">
    <property type="term" value="C:plasma membrane"/>
    <property type="evidence" value="ECO:0007669"/>
    <property type="project" value="InterPro"/>
</dbReference>
<evidence type="ECO:0000313" key="9">
    <source>
        <dbReference type="Proteomes" id="UP000315901"/>
    </source>
</evidence>
<proteinExistence type="predicted"/>
<dbReference type="Pfam" id="PF06305">
    <property type="entry name" value="LapA_dom"/>
    <property type="match status" value="1"/>
</dbReference>
<dbReference type="AlphaFoldDB" id="A0A501WEK8"/>
<keyword evidence="2 6" id="KW-0812">Transmembrane</keyword>
<evidence type="ECO:0000259" key="7">
    <source>
        <dbReference type="Pfam" id="PF06305"/>
    </source>
</evidence>
<evidence type="ECO:0000256" key="1">
    <source>
        <dbReference type="ARBA" id="ARBA00022475"/>
    </source>
</evidence>
<protein>
    <submittedName>
        <fullName evidence="8">LapA family protein</fullName>
    </submittedName>
</protein>
<evidence type="ECO:0000256" key="6">
    <source>
        <dbReference type="SAM" id="Phobius"/>
    </source>
</evidence>
<feature type="domain" description="Lipopolysaccharide assembly protein A" evidence="7">
    <location>
        <begin position="28"/>
        <end position="90"/>
    </location>
</feature>